<dbReference type="AlphaFoldDB" id="A0AAP0PPH1"/>
<sequence>MLSAATPVHDEMRTPIRDRAWNPCVSMCRRTGNSVRRPCEAPTPRFYLGHHILWAPSPYLPSIPGQPMTPSSASYLPNTTGGQPVTPSDGNLDVMSPTIGVYKKPIDPINPIDPKQLK</sequence>
<evidence type="ECO:0000313" key="3">
    <source>
        <dbReference type="Proteomes" id="UP001420932"/>
    </source>
</evidence>
<organism evidence="2 3">
    <name type="scientific">Stephania yunnanensis</name>
    <dbReference type="NCBI Taxonomy" id="152371"/>
    <lineage>
        <taxon>Eukaryota</taxon>
        <taxon>Viridiplantae</taxon>
        <taxon>Streptophyta</taxon>
        <taxon>Embryophyta</taxon>
        <taxon>Tracheophyta</taxon>
        <taxon>Spermatophyta</taxon>
        <taxon>Magnoliopsida</taxon>
        <taxon>Ranunculales</taxon>
        <taxon>Menispermaceae</taxon>
        <taxon>Menispermoideae</taxon>
        <taxon>Cissampelideae</taxon>
        <taxon>Stephania</taxon>
    </lineage>
</organism>
<dbReference type="EMBL" id="JBBNAF010000004">
    <property type="protein sequence ID" value="KAK9151597.1"/>
    <property type="molecule type" value="Genomic_DNA"/>
</dbReference>
<feature type="compositionally biased region" description="Polar residues" evidence="1">
    <location>
        <begin position="70"/>
        <end position="89"/>
    </location>
</feature>
<comment type="caution">
    <text evidence="2">The sequence shown here is derived from an EMBL/GenBank/DDBJ whole genome shotgun (WGS) entry which is preliminary data.</text>
</comment>
<name>A0AAP0PPH1_9MAGN</name>
<accession>A0AAP0PPH1</accession>
<reference evidence="2 3" key="1">
    <citation type="submission" date="2024-01" db="EMBL/GenBank/DDBJ databases">
        <title>Genome assemblies of Stephania.</title>
        <authorList>
            <person name="Yang L."/>
        </authorList>
    </citation>
    <scope>NUCLEOTIDE SEQUENCE [LARGE SCALE GENOMIC DNA]</scope>
    <source>
        <strain evidence="2">YNDBR</strain>
        <tissue evidence="2">Leaf</tissue>
    </source>
</reference>
<evidence type="ECO:0000313" key="2">
    <source>
        <dbReference type="EMBL" id="KAK9151597.1"/>
    </source>
</evidence>
<keyword evidence="3" id="KW-1185">Reference proteome</keyword>
<feature type="region of interest" description="Disordered" evidence="1">
    <location>
        <begin position="70"/>
        <end position="93"/>
    </location>
</feature>
<evidence type="ECO:0000256" key="1">
    <source>
        <dbReference type="SAM" id="MobiDB-lite"/>
    </source>
</evidence>
<gene>
    <name evidence="2" type="ORF">Syun_009906</name>
</gene>
<protein>
    <submittedName>
        <fullName evidence="2">Uncharacterized protein</fullName>
    </submittedName>
</protein>
<proteinExistence type="predicted"/>
<dbReference type="Proteomes" id="UP001420932">
    <property type="component" value="Unassembled WGS sequence"/>
</dbReference>